<evidence type="ECO:0000313" key="1">
    <source>
        <dbReference type="EMBL" id="GIY81079.1"/>
    </source>
</evidence>
<organism evidence="1 2">
    <name type="scientific">Caerostris darwini</name>
    <dbReference type="NCBI Taxonomy" id="1538125"/>
    <lineage>
        <taxon>Eukaryota</taxon>
        <taxon>Metazoa</taxon>
        <taxon>Ecdysozoa</taxon>
        <taxon>Arthropoda</taxon>
        <taxon>Chelicerata</taxon>
        <taxon>Arachnida</taxon>
        <taxon>Araneae</taxon>
        <taxon>Araneomorphae</taxon>
        <taxon>Entelegynae</taxon>
        <taxon>Araneoidea</taxon>
        <taxon>Araneidae</taxon>
        <taxon>Caerostris</taxon>
    </lineage>
</organism>
<dbReference type="EMBL" id="BPLQ01014573">
    <property type="protein sequence ID" value="GIY81079.1"/>
    <property type="molecule type" value="Genomic_DNA"/>
</dbReference>
<proteinExistence type="predicted"/>
<accession>A0AAV4WH07</accession>
<dbReference type="AlphaFoldDB" id="A0AAV4WH07"/>
<name>A0AAV4WH07_9ARAC</name>
<gene>
    <name evidence="1" type="ORF">CDAR_417561</name>
</gene>
<sequence length="193" mass="22129">MESRIQGGRRKLKGNGWCGGWFGVAWWGWNKFGCPSGHQKGAVANWGIGEKEEGKIYGCVKIGLKYANHDGELTGTAQEAKRDWDSSHITWKSDLDIMPLKGKIQRRFDLVIGSTSRYFRQVPPPSTHPFTPQELLRRGEKGSFYFFGRTWADSVECGCGEDFCSWFAGRCRVRKFKFFTIRLLDCKEKIKFI</sequence>
<dbReference type="Proteomes" id="UP001054837">
    <property type="component" value="Unassembled WGS sequence"/>
</dbReference>
<protein>
    <submittedName>
        <fullName evidence="1">Uncharacterized protein</fullName>
    </submittedName>
</protein>
<keyword evidence="2" id="KW-1185">Reference proteome</keyword>
<evidence type="ECO:0000313" key="2">
    <source>
        <dbReference type="Proteomes" id="UP001054837"/>
    </source>
</evidence>
<comment type="caution">
    <text evidence="1">The sequence shown here is derived from an EMBL/GenBank/DDBJ whole genome shotgun (WGS) entry which is preliminary data.</text>
</comment>
<reference evidence="1 2" key="1">
    <citation type="submission" date="2021-06" db="EMBL/GenBank/DDBJ databases">
        <title>Caerostris darwini draft genome.</title>
        <authorList>
            <person name="Kono N."/>
            <person name="Arakawa K."/>
        </authorList>
    </citation>
    <scope>NUCLEOTIDE SEQUENCE [LARGE SCALE GENOMIC DNA]</scope>
</reference>